<feature type="compositionally biased region" description="Low complexity" evidence="4">
    <location>
        <begin position="341"/>
        <end position="353"/>
    </location>
</feature>
<accession>M3D827</accession>
<dbReference type="InterPro" id="IPR039328">
    <property type="entry name" value="WDR89"/>
</dbReference>
<evidence type="ECO:0000256" key="4">
    <source>
        <dbReference type="SAM" id="MobiDB-lite"/>
    </source>
</evidence>
<dbReference type="STRING" id="692275.M3D827"/>
<dbReference type="Pfam" id="PF00400">
    <property type="entry name" value="WD40"/>
    <property type="match status" value="2"/>
</dbReference>
<dbReference type="PROSITE" id="PS50082">
    <property type="entry name" value="WD_REPEATS_2"/>
    <property type="match status" value="1"/>
</dbReference>
<keyword evidence="2" id="KW-0677">Repeat</keyword>
<feature type="repeat" description="WD" evidence="3">
    <location>
        <begin position="143"/>
        <end position="185"/>
    </location>
</feature>
<name>M3D827_SPHMS</name>
<sequence length="573" mass="61886">MPTKCVGSLATSADNYLFALAKGTGTGTHLATIGSDDALRYVDATSLQATNTVANAHSGLSCLQAATHASFVTGGRDGLVRCWDARAQRGIEMLDPKANGISSLACREQYIAVGTESLKEGLGDVSVLLFDTRNPRQPIRQYNESHTDTVTQLQFHPAQPHVLLSGSTDGLVSVFDVNHEDEDDALQQVLNPRSAVHCAGFLAHDEAYVVSTDEKYSIYTLAKTAAEDEELPPPTQFGDVRDQLDCMYVIDILVQPDGPPLIAYGHNEKRTLGISSLGIPGAWAFGQKIDLPGAHGEEVVRDLLLIEKRAFSCGEDGNVKAISSLSQKLEALADHSNSGHSPSSTPTLSTTLSRFPLPTSITMTQMKEPADIRAIKSLIQDFFNAINAADTKALGHTFLPNGTLAIIRQDPPRNPTSGSGSSGSGSQEDYYPQYAALPTPTGPPPTGSDNNDSNTTTTASEEQKISVIMRSSIEKFIKLIDEASRKRREGGAPDLKIVETPDLDATDVKVDALFGMAWSPFKVTFDGVLHHYGTIVYTLCKKKKEGEEDGWKIAGLTQNYRRAVGWEKESEFM</sequence>
<dbReference type="HOGENOM" id="CLU_475802_0_0_1"/>
<reference evidence="5 6" key="1">
    <citation type="journal article" date="2012" name="PLoS Pathog.">
        <title>Diverse lifestyles and strategies of plant pathogenesis encoded in the genomes of eighteen Dothideomycetes fungi.</title>
        <authorList>
            <person name="Ohm R.A."/>
            <person name="Feau N."/>
            <person name="Henrissat B."/>
            <person name="Schoch C.L."/>
            <person name="Horwitz B.A."/>
            <person name="Barry K.W."/>
            <person name="Condon B.J."/>
            <person name="Copeland A.C."/>
            <person name="Dhillon B."/>
            <person name="Glaser F."/>
            <person name="Hesse C.N."/>
            <person name="Kosti I."/>
            <person name="LaButti K."/>
            <person name="Lindquist E.A."/>
            <person name="Lucas S."/>
            <person name="Salamov A.A."/>
            <person name="Bradshaw R.E."/>
            <person name="Ciuffetti L."/>
            <person name="Hamelin R.C."/>
            <person name="Kema G.H.J."/>
            <person name="Lawrence C."/>
            <person name="Scott J.A."/>
            <person name="Spatafora J.W."/>
            <person name="Turgeon B.G."/>
            <person name="de Wit P.J.G.M."/>
            <person name="Zhong S."/>
            <person name="Goodwin S.B."/>
            <person name="Grigoriev I.V."/>
        </authorList>
    </citation>
    <scope>NUCLEOTIDE SEQUENCE [LARGE SCALE GENOMIC DNA]</scope>
    <source>
        <strain evidence="5 6">SO2202</strain>
    </source>
</reference>
<dbReference type="EMBL" id="KB456262">
    <property type="protein sequence ID" value="EMF14019.1"/>
    <property type="molecule type" value="Genomic_DNA"/>
</dbReference>
<keyword evidence="6" id="KW-1185">Reference proteome</keyword>
<dbReference type="GeneID" id="27906720"/>
<dbReference type="InterPro" id="IPR001680">
    <property type="entry name" value="WD40_rpt"/>
</dbReference>
<dbReference type="SMART" id="SM00320">
    <property type="entry name" value="WD40"/>
    <property type="match status" value="2"/>
</dbReference>
<dbReference type="AlphaFoldDB" id="M3D827"/>
<gene>
    <name evidence="5" type="ORF">SEPMUDRAFT_61991</name>
</gene>
<feature type="region of interest" description="Disordered" evidence="4">
    <location>
        <begin position="333"/>
        <end position="353"/>
    </location>
</feature>
<dbReference type="eggNOG" id="KOG1188">
    <property type="taxonomic scope" value="Eukaryota"/>
</dbReference>
<dbReference type="SUPFAM" id="SSF50978">
    <property type="entry name" value="WD40 repeat-like"/>
    <property type="match status" value="1"/>
</dbReference>
<dbReference type="OrthoDB" id="25131at2759"/>
<dbReference type="InterPro" id="IPR015943">
    <property type="entry name" value="WD40/YVTN_repeat-like_dom_sf"/>
</dbReference>
<dbReference type="Proteomes" id="UP000016931">
    <property type="component" value="Unassembled WGS sequence"/>
</dbReference>
<dbReference type="PANTHER" id="PTHR22889:SF0">
    <property type="entry name" value="WD REPEAT-CONTAINING PROTEIN 89"/>
    <property type="match status" value="1"/>
</dbReference>
<evidence type="ECO:0000256" key="2">
    <source>
        <dbReference type="ARBA" id="ARBA00022737"/>
    </source>
</evidence>
<dbReference type="InterPro" id="IPR036322">
    <property type="entry name" value="WD40_repeat_dom_sf"/>
</dbReference>
<protein>
    <submittedName>
        <fullName evidence="5">WD40 repeat-like protein</fullName>
    </submittedName>
</protein>
<proteinExistence type="predicted"/>
<dbReference type="Gene3D" id="2.130.10.10">
    <property type="entry name" value="YVTN repeat-like/Quinoprotein amine dehydrogenase"/>
    <property type="match status" value="1"/>
</dbReference>
<evidence type="ECO:0000313" key="5">
    <source>
        <dbReference type="EMBL" id="EMF14019.1"/>
    </source>
</evidence>
<keyword evidence="1 3" id="KW-0853">WD repeat</keyword>
<feature type="region of interest" description="Disordered" evidence="4">
    <location>
        <begin position="406"/>
        <end position="464"/>
    </location>
</feature>
<dbReference type="PANTHER" id="PTHR22889">
    <property type="entry name" value="WD REPEAT-CONTAINING PROTEIN 89"/>
    <property type="match status" value="1"/>
</dbReference>
<dbReference type="RefSeq" id="XP_016762140.1">
    <property type="nucleotide sequence ID" value="XM_016909583.1"/>
</dbReference>
<feature type="compositionally biased region" description="Low complexity" evidence="4">
    <location>
        <begin position="447"/>
        <end position="458"/>
    </location>
</feature>
<evidence type="ECO:0000313" key="6">
    <source>
        <dbReference type="Proteomes" id="UP000016931"/>
    </source>
</evidence>
<evidence type="ECO:0000256" key="3">
    <source>
        <dbReference type="PROSITE-ProRule" id="PRU00221"/>
    </source>
</evidence>
<evidence type="ECO:0000256" key="1">
    <source>
        <dbReference type="ARBA" id="ARBA00022574"/>
    </source>
</evidence>
<organism evidence="5 6">
    <name type="scientific">Sphaerulina musiva (strain SO2202)</name>
    <name type="common">Poplar stem canker fungus</name>
    <name type="synonym">Septoria musiva</name>
    <dbReference type="NCBI Taxonomy" id="692275"/>
    <lineage>
        <taxon>Eukaryota</taxon>
        <taxon>Fungi</taxon>
        <taxon>Dikarya</taxon>
        <taxon>Ascomycota</taxon>
        <taxon>Pezizomycotina</taxon>
        <taxon>Dothideomycetes</taxon>
        <taxon>Dothideomycetidae</taxon>
        <taxon>Mycosphaerellales</taxon>
        <taxon>Mycosphaerellaceae</taxon>
        <taxon>Sphaerulina</taxon>
    </lineage>
</organism>